<proteinExistence type="predicted"/>
<evidence type="ECO:0000313" key="1">
    <source>
        <dbReference type="EMBL" id="SFZ72183.1"/>
    </source>
</evidence>
<dbReference type="AlphaFoldDB" id="A0A1R3UGX1"/>
<name>A0A1R3UGX1_9HELI</name>
<gene>
    <name evidence="1" type="primary">omp1514</name>
</gene>
<dbReference type="RefSeq" id="WP_104749581.1">
    <property type="nucleotide sequence ID" value="NZ_FZMQ01000005.1"/>
</dbReference>
<reference evidence="1" key="1">
    <citation type="submission" date="2016-10" db="EMBL/GenBank/DDBJ databases">
        <title>Proteomic and phylogenetic analysis of the outer membrane protein repertoire of gastric Helicobacter species.</title>
        <authorList>
            <person name="Joosten M."/>
        </authorList>
    </citation>
    <scope>NUCLEOTIDE SEQUENCE</scope>
    <source>
        <strain evidence="1">JKM4</strain>
    </source>
</reference>
<accession>A0A1R3UGX1</accession>
<dbReference type="EMBL" id="LT633499">
    <property type="protein sequence ID" value="SFZ72183.1"/>
    <property type="molecule type" value="Genomic_DNA"/>
</dbReference>
<organism evidence="1">
    <name type="scientific">Helicobacter cynogastricus</name>
    <dbReference type="NCBI Taxonomy" id="329937"/>
    <lineage>
        <taxon>Bacteria</taxon>
        <taxon>Pseudomonadati</taxon>
        <taxon>Campylobacterota</taxon>
        <taxon>Epsilonproteobacteria</taxon>
        <taxon>Campylobacterales</taxon>
        <taxon>Helicobacteraceae</taxon>
        <taxon>Helicobacter</taxon>
    </lineage>
</organism>
<sequence>MSRVAHRVSFFSLVSLGLCCAEQNGFFSDVGFAFTNAQTLTQTDLPPPPPLLIPKSLRYELSSSPVWITMP</sequence>
<protein>
    <submittedName>
        <fullName evidence="1">OMP1514</fullName>
    </submittedName>
</protein>